<evidence type="ECO:0000256" key="9">
    <source>
        <dbReference type="ARBA" id="ARBA00023201"/>
    </source>
</evidence>
<evidence type="ECO:0000256" key="5">
    <source>
        <dbReference type="ARBA" id="ARBA00022989"/>
    </source>
</evidence>
<feature type="transmembrane region" description="Helical" evidence="10">
    <location>
        <begin position="375"/>
        <end position="399"/>
    </location>
</feature>
<feature type="transmembrane region" description="Helical" evidence="10">
    <location>
        <begin position="165"/>
        <end position="184"/>
    </location>
</feature>
<dbReference type="AlphaFoldDB" id="A0A2S7KAM5"/>
<dbReference type="EMBL" id="PJCH01000001">
    <property type="protein sequence ID" value="PQA89574.1"/>
    <property type="molecule type" value="Genomic_DNA"/>
</dbReference>
<dbReference type="Proteomes" id="UP000239504">
    <property type="component" value="Unassembled WGS sequence"/>
</dbReference>
<feature type="transmembrane region" description="Helical" evidence="10">
    <location>
        <begin position="94"/>
        <end position="115"/>
    </location>
</feature>
<reference evidence="12 13" key="1">
    <citation type="submission" date="2017-12" db="EMBL/GenBank/DDBJ databases">
        <authorList>
            <person name="Hurst M.R.H."/>
        </authorList>
    </citation>
    <scope>NUCLEOTIDE SEQUENCE [LARGE SCALE GENOMIC DNA]</scope>
    <source>
        <strain evidence="12 13">SY-3-19</strain>
    </source>
</reference>
<feature type="transmembrane region" description="Helical" evidence="10">
    <location>
        <begin position="239"/>
        <end position="271"/>
    </location>
</feature>
<keyword evidence="3" id="KW-0050">Antiport</keyword>
<evidence type="ECO:0000313" key="13">
    <source>
        <dbReference type="Proteomes" id="UP000239504"/>
    </source>
</evidence>
<dbReference type="RefSeq" id="WP_104828276.1">
    <property type="nucleotide sequence ID" value="NZ_PJCH01000001.1"/>
</dbReference>
<feature type="transmembrane region" description="Helical" evidence="10">
    <location>
        <begin position="65"/>
        <end position="82"/>
    </location>
</feature>
<feature type="transmembrane region" description="Helical" evidence="10">
    <location>
        <begin position="121"/>
        <end position="145"/>
    </location>
</feature>
<gene>
    <name evidence="12" type="ORF">CW354_01510</name>
</gene>
<dbReference type="GO" id="GO:0015297">
    <property type="term" value="F:antiporter activity"/>
    <property type="evidence" value="ECO:0007669"/>
    <property type="project" value="UniProtKB-KW"/>
</dbReference>
<evidence type="ECO:0000256" key="4">
    <source>
        <dbReference type="ARBA" id="ARBA00022692"/>
    </source>
</evidence>
<evidence type="ECO:0000256" key="7">
    <source>
        <dbReference type="ARBA" id="ARBA00023065"/>
    </source>
</evidence>
<evidence type="ECO:0000256" key="6">
    <source>
        <dbReference type="ARBA" id="ARBA00023053"/>
    </source>
</evidence>
<evidence type="ECO:0000256" key="1">
    <source>
        <dbReference type="ARBA" id="ARBA00004141"/>
    </source>
</evidence>
<evidence type="ECO:0000256" key="3">
    <source>
        <dbReference type="ARBA" id="ARBA00022449"/>
    </source>
</evidence>
<dbReference type="PANTHER" id="PTHR43562:SF3">
    <property type="entry name" value="SODIUM ION_PROTON EXCHANGER (EUROFUNG)"/>
    <property type="match status" value="1"/>
</dbReference>
<comment type="subcellular location">
    <subcellularLocation>
        <location evidence="1">Membrane</location>
        <topology evidence="1">Multi-pass membrane protein</topology>
    </subcellularLocation>
</comment>
<evidence type="ECO:0000259" key="11">
    <source>
        <dbReference type="Pfam" id="PF00999"/>
    </source>
</evidence>
<feature type="domain" description="Cation/H+ exchanger transmembrane" evidence="11">
    <location>
        <begin position="20"/>
        <end position="400"/>
    </location>
</feature>
<sequence>MTELHGEASIVLLLLGAIIVSSVIIRRSFERIHMPPIVGYTMLGLLISTLDPSADFISVDARRTIGVFANIGLVALLFRVGLESNLAALVQQLRPALMVWVSDITVSALTAFAVVRYVFDFGLIPAILSGAAFSATSVGVSTAVWRDAKALKRPSGALLIDVAELDDISAVIIISILFALGPLIGGGAGGSLAPLLAHQTALVLINLALFATGCIVFSRFIEKRVTKRFAQLDPKYGPAFFAAGAAFAIAAAADLLGLSLAIGAMFAGLAFSRDPVERKIDQSFSPIYDFFAPFFFVHIGMGVEIQYIFSALGFGIILFAAASLGKIVGVGLPSLRFIRPRGALLIGVSMIPRAEIALLVMGYGLSLGDWATPPALYNTVVLVSLATCILSPIAVRWLLQTSPPLERKALT</sequence>
<keyword evidence="5 10" id="KW-1133">Transmembrane helix</keyword>
<name>A0A2S7KAM5_9PROT</name>
<feature type="transmembrane region" description="Helical" evidence="10">
    <location>
        <begin position="342"/>
        <end position="363"/>
    </location>
</feature>
<dbReference type="GO" id="GO:0006814">
    <property type="term" value="P:sodium ion transport"/>
    <property type="evidence" value="ECO:0007669"/>
    <property type="project" value="UniProtKB-KW"/>
</dbReference>
<evidence type="ECO:0000256" key="10">
    <source>
        <dbReference type="SAM" id="Phobius"/>
    </source>
</evidence>
<proteinExistence type="predicted"/>
<dbReference type="GO" id="GO:0016020">
    <property type="term" value="C:membrane"/>
    <property type="evidence" value="ECO:0007669"/>
    <property type="project" value="UniProtKB-SubCell"/>
</dbReference>
<dbReference type="PANTHER" id="PTHR43562">
    <property type="entry name" value="NAPA-TYPE SODIUM/HYDROGEN ANTIPORTER"/>
    <property type="match status" value="1"/>
</dbReference>
<dbReference type="GO" id="GO:1902600">
    <property type="term" value="P:proton transmembrane transport"/>
    <property type="evidence" value="ECO:0007669"/>
    <property type="project" value="InterPro"/>
</dbReference>
<evidence type="ECO:0000256" key="8">
    <source>
        <dbReference type="ARBA" id="ARBA00023136"/>
    </source>
</evidence>
<dbReference type="InterPro" id="IPR006153">
    <property type="entry name" value="Cation/H_exchanger_TM"/>
</dbReference>
<comment type="caution">
    <text evidence="12">The sequence shown here is derived from an EMBL/GenBank/DDBJ whole genome shotgun (WGS) entry which is preliminary data.</text>
</comment>
<dbReference type="InterPro" id="IPR038770">
    <property type="entry name" value="Na+/solute_symporter_sf"/>
</dbReference>
<dbReference type="OrthoDB" id="9781411at2"/>
<protein>
    <submittedName>
        <fullName evidence="12">Cation:proton antiporter</fullName>
    </submittedName>
</protein>
<accession>A0A2S7KAM5</accession>
<keyword evidence="7" id="KW-0406">Ion transport</keyword>
<evidence type="ECO:0000313" key="12">
    <source>
        <dbReference type="EMBL" id="PQA89574.1"/>
    </source>
</evidence>
<evidence type="ECO:0000256" key="2">
    <source>
        <dbReference type="ARBA" id="ARBA00022448"/>
    </source>
</evidence>
<feature type="transmembrane region" description="Helical" evidence="10">
    <location>
        <begin position="196"/>
        <end position="218"/>
    </location>
</feature>
<keyword evidence="2" id="KW-0813">Transport</keyword>
<dbReference type="Gene3D" id="1.20.1530.20">
    <property type="match status" value="1"/>
</dbReference>
<organism evidence="12 13">
    <name type="scientific">Hyphococcus luteus</name>
    <dbReference type="NCBI Taxonomy" id="2058213"/>
    <lineage>
        <taxon>Bacteria</taxon>
        <taxon>Pseudomonadati</taxon>
        <taxon>Pseudomonadota</taxon>
        <taxon>Alphaproteobacteria</taxon>
        <taxon>Parvularculales</taxon>
        <taxon>Parvularculaceae</taxon>
        <taxon>Hyphococcus</taxon>
    </lineage>
</organism>
<dbReference type="Pfam" id="PF00999">
    <property type="entry name" value="Na_H_Exchanger"/>
    <property type="match status" value="1"/>
</dbReference>
<feature type="transmembrane region" description="Helical" evidence="10">
    <location>
        <begin position="291"/>
        <end position="321"/>
    </location>
</feature>
<feature type="transmembrane region" description="Helical" evidence="10">
    <location>
        <begin position="6"/>
        <end position="25"/>
    </location>
</feature>
<keyword evidence="6" id="KW-0915">Sodium</keyword>
<keyword evidence="4 10" id="KW-0812">Transmembrane</keyword>
<keyword evidence="8 10" id="KW-0472">Membrane</keyword>
<keyword evidence="9" id="KW-0739">Sodium transport</keyword>
<keyword evidence="13" id="KW-1185">Reference proteome</keyword>